<dbReference type="PRINTS" id="PR00598">
    <property type="entry name" value="HTHMARR"/>
</dbReference>
<organism evidence="2 3">
    <name type="scientific">Sphaerisporangium krabiense</name>
    <dbReference type="NCBI Taxonomy" id="763782"/>
    <lineage>
        <taxon>Bacteria</taxon>
        <taxon>Bacillati</taxon>
        <taxon>Actinomycetota</taxon>
        <taxon>Actinomycetes</taxon>
        <taxon>Streptosporangiales</taxon>
        <taxon>Streptosporangiaceae</taxon>
        <taxon>Sphaerisporangium</taxon>
    </lineage>
</organism>
<dbReference type="RefSeq" id="WP_184614954.1">
    <property type="nucleotide sequence ID" value="NZ_BOOS01000031.1"/>
</dbReference>
<dbReference type="PROSITE" id="PS50995">
    <property type="entry name" value="HTH_MARR_2"/>
    <property type="match status" value="1"/>
</dbReference>
<feature type="domain" description="HTH marR-type" evidence="1">
    <location>
        <begin position="1"/>
        <end position="144"/>
    </location>
</feature>
<dbReference type="InterPro" id="IPR036390">
    <property type="entry name" value="WH_DNA-bd_sf"/>
</dbReference>
<comment type="caution">
    <text evidence="2">The sequence shown here is derived from an EMBL/GenBank/DDBJ whole genome shotgun (WGS) entry which is preliminary data.</text>
</comment>
<name>A0A7W8Z963_9ACTN</name>
<evidence type="ECO:0000313" key="2">
    <source>
        <dbReference type="EMBL" id="MBB5629687.1"/>
    </source>
</evidence>
<dbReference type="GO" id="GO:0003677">
    <property type="term" value="F:DNA binding"/>
    <property type="evidence" value="ECO:0007669"/>
    <property type="project" value="UniProtKB-KW"/>
</dbReference>
<keyword evidence="2" id="KW-0238">DNA-binding</keyword>
<dbReference type="GO" id="GO:0003700">
    <property type="term" value="F:DNA-binding transcription factor activity"/>
    <property type="evidence" value="ECO:0007669"/>
    <property type="project" value="InterPro"/>
</dbReference>
<evidence type="ECO:0000313" key="3">
    <source>
        <dbReference type="Proteomes" id="UP000588112"/>
    </source>
</evidence>
<dbReference type="SUPFAM" id="SSF46785">
    <property type="entry name" value="Winged helix' DNA-binding domain"/>
    <property type="match status" value="1"/>
</dbReference>
<dbReference type="PANTHER" id="PTHR33164">
    <property type="entry name" value="TRANSCRIPTIONAL REGULATOR, MARR FAMILY"/>
    <property type="match status" value="1"/>
</dbReference>
<keyword evidence="3" id="KW-1185">Reference proteome</keyword>
<gene>
    <name evidence="2" type="ORF">BJ981_005386</name>
</gene>
<dbReference type="Gene3D" id="1.10.10.10">
    <property type="entry name" value="Winged helix-like DNA-binding domain superfamily/Winged helix DNA-binding domain"/>
    <property type="match status" value="1"/>
</dbReference>
<dbReference type="InterPro" id="IPR036388">
    <property type="entry name" value="WH-like_DNA-bd_sf"/>
</dbReference>
<dbReference type="InterPro" id="IPR000835">
    <property type="entry name" value="HTH_MarR-typ"/>
</dbReference>
<dbReference type="SMART" id="SM00347">
    <property type="entry name" value="HTH_MARR"/>
    <property type="match status" value="1"/>
</dbReference>
<dbReference type="Proteomes" id="UP000588112">
    <property type="component" value="Unassembled WGS sequence"/>
</dbReference>
<reference evidence="2 3" key="1">
    <citation type="submission" date="2020-08" db="EMBL/GenBank/DDBJ databases">
        <title>Sequencing the genomes of 1000 actinobacteria strains.</title>
        <authorList>
            <person name="Klenk H.-P."/>
        </authorList>
    </citation>
    <scope>NUCLEOTIDE SEQUENCE [LARGE SCALE GENOMIC DNA]</scope>
    <source>
        <strain evidence="2 3">DSM 45790</strain>
    </source>
</reference>
<protein>
    <submittedName>
        <fullName evidence="2">DNA-binding MarR family transcriptional regulator</fullName>
    </submittedName>
</protein>
<dbReference type="EMBL" id="JACHBR010000001">
    <property type="protein sequence ID" value="MBB5629687.1"/>
    <property type="molecule type" value="Genomic_DNA"/>
</dbReference>
<dbReference type="AlphaFoldDB" id="A0A7W8Z963"/>
<dbReference type="InterPro" id="IPR039422">
    <property type="entry name" value="MarR/SlyA-like"/>
</dbReference>
<dbReference type="Pfam" id="PF01047">
    <property type="entry name" value="MarR"/>
    <property type="match status" value="1"/>
</dbReference>
<dbReference type="GO" id="GO:0006950">
    <property type="term" value="P:response to stress"/>
    <property type="evidence" value="ECO:0007669"/>
    <property type="project" value="TreeGrafter"/>
</dbReference>
<proteinExistence type="predicted"/>
<accession>A0A7W8Z963</accession>
<evidence type="ECO:0000259" key="1">
    <source>
        <dbReference type="PROSITE" id="PS50995"/>
    </source>
</evidence>
<sequence>MKGSSEDRPAYERGTGFLLARLGSLAVRSWTAFLTAHELTQSQHSILVVLRDQGPIGQQRLAHLVAMDARNIVPVLDVLAAKDVIERRPDPADGRRRMITLTAHGRALADAITAEAALSQDDFLEPLDDQDRRRLNDLLRRLYDAHVHKS</sequence>
<dbReference type="PANTHER" id="PTHR33164:SF95">
    <property type="entry name" value="TRANSCRIPTIONAL REGULATOR"/>
    <property type="match status" value="1"/>
</dbReference>